<reference evidence="2" key="2">
    <citation type="submission" date="2016-06" db="UniProtKB">
        <authorList>
            <consortium name="WormBaseParasite"/>
        </authorList>
    </citation>
    <scope>IDENTIFICATION</scope>
</reference>
<evidence type="ECO:0000313" key="1">
    <source>
        <dbReference type="Proteomes" id="UP000050741"/>
    </source>
</evidence>
<evidence type="ECO:0000313" key="2">
    <source>
        <dbReference type="WBParaSite" id="GPLIN_001392600"/>
    </source>
</evidence>
<proteinExistence type="predicted"/>
<dbReference type="AlphaFoldDB" id="A0A183CM20"/>
<reference evidence="1" key="1">
    <citation type="submission" date="2014-05" db="EMBL/GenBank/DDBJ databases">
        <title>The genome and life-stage specific transcriptomes of Globodera pallida elucidate key aspects of plant parasitism by a cyst nematode.</title>
        <authorList>
            <person name="Cotton J.A."/>
            <person name="Lilley C.J."/>
            <person name="Jones L.M."/>
            <person name="Kikuchi T."/>
            <person name="Reid A.J."/>
            <person name="Thorpe P."/>
            <person name="Tsai I.J."/>
            <person name="Beasley H."/>
            <person name="Blok V."/>
            <person name="Cock P.J.A."/>
            <person name="Van den Akker S.E."/>
            <person name="Holroyd N."/>
            <person name="Hunt M."/>
            <person name="Mantelin S."/>
            <person name="Naghra H."/>
            <person name="Pain A."/>
            <person name="Palomares-Rius J.E."/>
            <person name="Zarowiecki M."/>
            <person name="Berriman M."/>
            <person name="Jones J.T."/>
            <person name="Urwin P.E."/>
        </authorList>
    </citation>
    <scope>NUCLEOTIDE SEQUENCE [LARGE SCALE GENOMIC DNA]</scope>
    <source>
        <strain evidence="1">Lindley</strain>
    </source>
</reference>
<sequence>MVVGSVGRFVAHAGGMSRKLSTNALVNGCQFLKDRFQANYADQTVIEFLQRIRPLFDSSGTNVLIRRGHGHPDIRGYIRIRTDNGYDPNIRGYPSYPLFFDC</sequence>
<accession>A0A183CM20</accession>
<name>A0A183CM20_GLOPA</name>
<dbReference type="WBParaSite" id="GPLIN_001392600">
    <property type="protein sequence ID" value="GPLIN_001392600"/>
    <property type="gene ID" value="GPLIN_001392600"/>
</dbReference>
<protein>
    <submittedName>
        <fullName evidence="2">Complex I-B8</fullName>
    </submittedName>
</protein>
<keyword evidence="1" id="KW-1185">Reference proteome</keyword>
<dbReference type="Proteomes" id="UP000050741">
    <property type="component" value="Unassembled WGS sequence"/>
</dbReference>
<organism evidence="1 2">
    <name type="scientific">Globodera pallida</name>
    <name type="common">Potato cyst nematode worm</name>
    <name type="synonym">Heterodera pallida</name>
    <dbReference type="NCBI Taxonomy" id="36090"/>
    <lineage>
        <taxon>Eukaryota</taxon>
        <taxon>Metazoa</taxon>
        <taxon>Ecdysozoa</taxon>
        <taxon>Nematoda</taxon>
        <taxon>Chromadorea</taxon>
        <taxon>Rhabditida</taxon>
        <taxon>Tylenchina</taxon>
        <taxon>Tylenchomorpha</taxon>
        <taxon>Tylenchoidea</taxon>
        <taxon>Heteroderidae</taxon>
        <taxon>Heteroderinae</taxon>
        <taxon>Globodera</taxon>
    </lineage>
</organism>